<dbReference type="Proteomes" id="UP001497700">
    <property type="component" value="Unassembled WGS sequence"/>
</dbReference>
<name>A0ACB9YL20_9PEZI</name>
<evidence type="ECO:0000313" key="1">
    <source>
        <dbReference type="EMBL" id="KAI4860110.1"/>
    </source>
</evidence>
<keyword evidence="2" id="KW-1185">Reference proteome</keyword>
<sequence length="468" mass="50019">MPIVNGQKMACLPCIRGHRSTKCNHGDERFLLQVRKPGRPLSSCPHPPGKACTCGSGVTTAALPKGRQCPCGSSPKVNGAPTLVKAEPSENAPMSPTRNVSFRVQKPAPKPGRKQSVDASTLQRMNRDSLNLIGSNDYLQGPPKNALGQIDFGPAPDWANYQIPAPTQFPTYSHTSPVATAMGSLSMSTGNGMTIVPPTPSPSNGMSSNGMSGNSGVSSGTLTPGTSSSSHHTPPSITEDFPPQEPALEGGGSCCSQRMQPQPQMAHQPQMDFHLSPQTSQGPFGAIGYMPQVPMGNGSMMAPIPQQQAYGMNDFHQPEIHLDPTSFGTHQQPLQQWQWQQFMASIPTFDTSHDCRCGPGCECLGCVAHPFNETTLQYIRDTMVMHNDYVNGKVDLGNGMMDPPLTGSKISPSPGQSPTDTDSPSAGEANLPDDRFLFVNYPDPCMCGDNCSCVNCMIHRDPRSETPN</sequence>
<gene>
    <name evidence="1" type="ORF">F4820DRAFT_122409</name>
</gene>
<comment type="caution">
    <text evidence="1">The sequence shown here is derived from an EMBL/GenBank/DDBJ whole genome shotgun (WGS) entry which is preliminary data.</text>
</comment>
<protein>
    <submittedName>
        <fullName evidence="1">Uncharacterized protein</fullName>
    </submittedName>
</protein>
<accession>A0ACB9YL20</accession>
<evidence type="ECO:0000313" key="2">
    <source>
        <dbReference type="Proteomes" id="UP001497700"/>
    </source>
</evidence>
<reference evidence="1 2" key="1">
    <citation type="journal article" date="2022" name="New Phytol.">
        <title>Ecological generalism drives hyperdiversity of secondary metabolite gene clusters in xylarialean endophytes.</title>
        <authorList>
            <person name="Franco M.E.E."/>
            <person name="Wisecaver J.H."/>
            <person name="Arnold A.E."/>
            <person name="Ju Y.M."/>
            <person name="Slot J.C."/>
            <person name="Ahrendt S."/>
            <person name="Moore L.P."/>
            <person name="Eastman K.E."/>
            <person name="Scott K."/>
            <person name="Konkel Z."/>
            <person name="Mondo S.J."/>
            <person name="Kuo A."/>
            <person name="Hayes R.D."/>
            <person name="Haridas S."/>
            <person name="Andreopoulos B."/>
            <person name="Riley R."/>
            <person name="LaButti K."/>
            <person name="Pangilinan J."/>
            <person name="Lipzen A."/>
            <person name="Amirebrahimi M."/>
            <person name="Yan J."/>
            <person name="Adam C."/>
            <person name="Keymanesh K."/>
            <person name="Ng V."/>
            <person name="Louie K."/>
            <person name="Northen T."/>
            <person name="Drula E."/>
            <person name="Henrissat B."/>
            <person name="Hsieh H.M."/>
            <person name="Youens-Clark K."/>
            <person name="Lutzoni F."/>
            <person name="Miadlikowska J."/>
            <person name="Eastwood D.C."/>
            <person name="Hamelin R.C."/>
            <person name="Grigoriev I.V."/>
            <person name="U'Ren J.M."/>
        </authorList>
    </citation>
    <scope>NUCLEOTIDE SEQUENCE [LARGE SCALE GENOMIC DNA]</scope>
    <source>
        <strain evidence="1 2">CBS 119005</strain>
    </source>
</reference>
<proteinExistence type="predicted"/>
<dbReference type="EMBL" id="MU393599">
    <property type="protein sequence ID" value="KAI4860110.1"/>
    <property type="molecule type" value="Genomic_DNA"/>
</dbReference>
<organism evidence="1 2">
    <name type="scientific">Hypoxylon rubiginosum</name>
    <dbReference type="NCBI Taxonomy" id="110542"/>
    <lineage>
        <taxon>Eukaryota</taxon>
        <taxon>Fungi</taxon>
        <taxon>Dikarya</taxon>
        <taxon>Ascomycota</taxon>
        <taxon>Pezizomycotina</taxon>
        <taxon>Sordariomycetes</taxon>
        <taxon>Xylariomycetidae</taxon>
        <taxon>Xylariales</taxon>
        <taxon>Hypoxylaceae</taxon>
        <taxon>Hypoxylon</taxon>
    </lineage>
</organism>